<comment type="catalytic activity">
    <reaction evidence="7">
        <text>4-imidazolone-5-propanoate + H2O = N-formimidoyl-L-glutamate</text>
        <dbReference type="Rhea" id="RHEA:23660"/>
        <dbReference type="ChEBI" id="CHEBI:15377"/>
        <dbReference type="ChEBI" id="CHEBI:58928"/>
        <dbReference type="ChEBI" id="CHEBI:77893"/>
        <dbReference type="EC" id="3.5.2.7"/>
    </reaction>
</comment>
<dbReference type="PANTHER" id="PTHR42752:SF1">
    <property type="entry name" value="IMIDAZOLONEPROPIONASE-RELATED"/>
    <property type="match status" value="1"/>
</dbReference>
<keyword evidence="5 7" id="KW-0862">Zinc</keyword>
<feature type="binding site" evidence="7">
    <location>
        <position position="151"/>
    </location>
    <ligand>
        <name>4-imidazolone-5-propanoate</name>
        <dbReference type="ChEBI" id="CHEBI:77893"/>
    </ligand>
</feature>
<keyword evidence="3 7" id="KW-0378">Hydrolase</keyword>
<comment type="subcellular location">
    <subcellularLocation>
        <location evidence="7">Cytoplasm</location>
    </subcellularLocation>
</comment>
<dbReference type="GO" id="GO:0019556">
    <property type="term" value="P:L-histidine catabolic process to glutamate and formamide"/>
    <property type="evidence" value="ECO:0007669"/>
    <property type="project" value="UniProtKB-UniRule"/>
</dbReference>
<evidence type="ECO:0000256" key="4">
    <source>
        <dbReference type="ARBA" id="ARBA00022808"/>
    </source>
</evidence>
<dbReference type="NCBIfam" id="TIGR01224">
    <property type="entry name" value="hutI"/>
    <property type="match status" value="1"/>
</dbReference>
<keyword evidence="7" id="KW-0963">Cytoplasm</keyword>
<evidence type="ECO:0000313" key="9">
    <source>
        <dbReference type="EMBL" id="BBB91130.1"/>
    </source>
</evidence>
<proteinExistence type="inferred from homology"/>
<evidence type="ECO:0000256" key="6">
    <source>
        <dbReference type="ARBA" id="ARBA00023004"/>
    </source>
</evidence>
<evidence type="ECO:0000256" key="3">
    <source>
        <dbReference type="ARBA" id="ARBA00022801"/>
    </source>
</evidence>
<dbReference type="UniPathway" id="UPA00379">
    <property type="reaction ID" value="UER00551"/>
</dbReference>
<feature type="binding site" evidence="7">
    <location>
        <position position="79"/>
    </location>
    <ligand>
        <name>Zn(2+)</name>
        <dbReference type="ChEBI" id="CHEBI:29105"/>
    </ligand>
</feature>
<evidence type="ECO:0000256" key="1">
    <source>
        <dbReference type="ARBA" id="ARBA00012864"/>
    </source>
</evidence>
<comment type="cofactor">
    <cofactor evidence="7">
        <name>Zn(2+)</name>
        <dbReference type="ChEBI" id="CHEBI:29105"/>
    </cofactor>
    <cofactor evidence="7">
        <name>Fe(3+)</name>
        <dbReference type="ChEBI" id="CHEBI:29034"/>
    </cofactor>
    <text evidence="7">Binds 1 zinc or iron ion per subunit.</text>
</comment>
<dbReference type="CDD" id="cd01296">
    <property type="entry name" value="Imidazolone-5PH"/>
    <property type="match status" value="1"/>
</dbReference>
<dbReference type="Gene3D" id="2.30.40.10">
    <property type="entry name" value="Urease, subunit C, domain 1"/>
    <property type="match status" value="1"/>
</dbReference>
<dbReference type="Pfam" id="PF01979">
    <property type="entry name" value="Amidohydro_1"/>
    <property type="match status" value="1"/>
</dbReference>
<dbReference type="KEGG" id="mana:MAMMFC1_01799"/>
<sequence length="416" mass="44618">MKTVVKNIGLLATPLGNKARRGKEQGRISLVPNTYIVACDGYIAAVGGSNATFAGAVDDATRIIDAQGALVTPGLVDCHTHLVFSGWRQRELPLKLQGLSYLDILRQGGGILYTVNRTRQATLAQLMESGRRSLDIMLAHGTTTCEVKSGYGLNLEDEIKSLRAIGELNKIHPLDLVPTFMGAHAIPNEYRHRKSDYVKLICEAMIPAVAGQNLAEFCDVFCEDGVFTVDESRAILECGARHGLLPKIHADEITASGGAGLAGELQAVSAEHLIHADDKGLVMMAQNGTIAVLLPGTSFYLGESFARAGKMIELNLPVAVATDFNPGSCPTESLQLPMNIACLKYRLTPAEVLTAVTLNAAAAIHRADAIGSIEPGKQADLVIWNAADLEYIFYHWGINLVRSVVKRGKPVSLAKI</sequence>
<dbReference type="Gene3D" id="3.20.20.140">
    <property type="entry name" value="Metal-dependent hydrolases"/>
    <property type="match status" value="1"/>
</dbReference>
<feature type="binding site" evidence="7">
    <location>
        <position position="323"/>
    </location>
    <ligand>
        <name>Fe(3+)</name>
        <dbReference type="ChEBI" id="CHEBI:29034"/>
    </ligand>
</feature>
<feature type="binding site" evidence="7">
    <location>
        <position position="325"/>
    </location>
    <ligand>
        <name>N-formimidoyl-L-glutamate</name>
        <dbReference type="ChEBI" id="CHEBI:58928"/>
    </ligand>
</feature>
<dbReference type="EC" id="3.5.2.7" evidence="1 7"/>
<dbReference type="InterPro" id="IPR005920">
    <property type="entry name" value="HutI"/>
</dbReference>
<feature type="binding site" evidence="7">
    <location>
        <position position="81"/>
    </location>
    <ligand>
        <name>Fe(3+)</name>
        <dbReference type="ChEBI" id="CHEBI:29034"/>
    </ligand>
</feature>
<accession>A0A348AJ82</accession>
<feature type="binding site" evidence="7">
    <location>
        <position position="151"/>
    </location>
    <ligand>
        <name>N-formimidoyl-L-glutamate</name>
        <dbReference type="ChEBI" id="CHEBI:58928"/>
    </ligand>
</feature>
<feature type="binding site" evidence="7">
    <location>
        <position position="323"/>
    </location>
    <ligand>
        <name>Zn(2+)</name>
        <dbReference type="ChEBI" id="CHEBI:29105"/>
    </ligand>
</feature>
<organism evidence="9 10">
    <name type="scientific">Methylomusa anaerophila</name>
    <dbReference type="NCBI Taxonomy" id="1930071"/>
    <lineage>
        <taxon>Bacteria</taxon>
        <taxon>Bacillati</taxon>
        <taxon>Bacillota</taxon>
        <taxon>Negativicutes</taxon>
        <taxon>Selenomonadales</taxon>
        <taxon>Sporomusaceae</taxon>
        <taxon>Methylomusa</taxon>
    </lineage>
</organism>
<dbReference type="SUPFAM" id="SSF51338">
    <property type="entry name" value="Composite domain of metallo-dependent hydrolases"/>
    <property type="match status" value="1"/>
</dbReference>
<dbReference type="AlphaFoldDB" id="A0A348AJ82"/>
<evidence type="ECO:0000256" key="7">
    <source>
        <dbReference type="HAMAP-Rule" id="MF_00372"/>
    </source>
</evidence>
<dbReference type="GO" id="GO:0019557">
    <property type="term" value="P:L-histidine catabolic process to glutamate and formate"/>
    <property type="evidence" value="ECO:0007669"/>
    <property type="project" value="UniProtKB-UniPathway"/>
</dbReference>
<keyword evidence="4 7" id="KW-0369">Histidine metabolism</keyword>
<protein>
    <recommendedName>
        <fullName evidence="1 7">Imidazolonepropionase</fullName>
        <ecNumber evidence="1 7">3.5.2.7</ecNumber>
    </recommendedName>
    <alternativeName>
        <fullName evidence="7">Imidazolone-5-propionate hydrolase</fullName>
    </alternativeName>
</protein>
<name>A0A348AJ82_9FIRM</name>
<comment type="similarity">
    <text evidence="7">Belongs to the metallo-dependent hydrolases superfamily. HutI family.</text>
</comment>
<dbReference type="InterPro" id="IPR006680">
    <property type="entry name" value="Amidohydro-rel"/>
</dbReference>
<dbReference type="GO" id="GO:0005506">
    <property type="term" value="F:iron ion binding"/>
    <property type="evidence" value="ECO:0007669"/>
    <property type="project" value="UniProtKB-UniRule"/>
</dbReference>
<feature type="binding site" evidence="7">
    <location>
        <position position="328"/>
    </location>
    <ligand>
        <name>4-imidazolone-5-propanoate</name>
        <dbReference type="ChEBI" id="CHEBI:77893"/>
    </ligand>
</feature>
<feature type="binding site" evidence="7">
    <location>
        <position position="249"/>
    </location>
    <ligand>
        <name>Zn(2+)</name>
        <dbReference type="ChEBI" id="CHEBI:29105"/>
    </ligand>
</feature>
<feature type="binding site" evidence="7">
    <location>
        <position position="184"/>
    </location>
    <ligand>
        <name>4-imidazolone-5-propanoate</name>
        <dbReference type="ChEBI" id="CHEBI:77893"/>
    </ligand>
</feature>
<dbReference type="EMBL" id="AP018449">
    <property type="protein sequence ID" value="BBB91130.1"/>
    <property type="molecule type" value="Genomic_DNA"/>
</dbReference>
<comment type="pathway">
    <text evidence="7">Amino-acid degradation; L-histidine degradation into L-glutamate; N-formimidoyl-L-glutamate from L-histidine: step 3/3.</text>
</comment>
<evidence type="ECO:0000259" key="8">
    <source>
        <dbReference type="Pfam" id="PF01979"/>
    </source>
</evidence>
<dbReference type="GO" id="GO:0050480">
    <property type="term" value="F:imidazolonepropionase activity"/>
    <property type="evidence" value="ECO:0007669"/>
    <property type="project" value="UniProtKB-UniRule"/>
</dbReference>
<comment type="function">
    <text evidence="7">Catalyzes the hydrolytic cleavage of the carbon-nitrogen bond in imidazolone-5-propanoate to yield N-formimidoyl-L-glutamate. It is the third step in the universal histidine degradation pathway.</text>
</comment>
<dbReference type="SUPFAM" id="SSF51556">
    <property type="entry name" value="Metallo-dependent hydrolases"/>
    <property type="match status" value="1"/>
</dbReference>
<dbReference type="GO" id="GO:0008270">
    <property type="term" value="F:zinc ion binding"/>
    <property type="evidence" value="ECO:0007669"/>
    <property type="project" value="UniProtKB-UniRule"/>
</dbReference>
<keyword evidence="6 7" id="KW-0408">Iron</keyword>
<dbReference type="InterPro" id="IPR032466">
    <property type="entry name" value="Metal_Hydrolase"/>
</dbReference>
<reference evidence="9 10" key="1">
    <citation type="journal article" date="2018" name="Int. J. Syst. Evol. Microbiol.">
        <title>Methylomusa anaerophila gen. nov., sp. nov., an anaerobic methanol-utilizing bacterium isolated from a microbial fuel cell.</title>
        <authorList>
            <person name="Amano N."/>
            <person name="Yamamuro A."/>
            <person name="Miyahara M."/>
            <person name="Kouzuma A."/>
            <person name="Abe T."/>
            <person name="Watanabe K."/>
        </authorList>
    </citation>
    <scope>NUCLEOTIDE SEQUENCE [LARGE SCALE GENOMIC DNA]</scope>
    <source>
        <strain evidence="9 10">MMFC1</strain>
    </source>
</reference>
<dbReference type="PANTHER" id="PTHR42752">
    <property type="entry name" value="IMIDAZOLONEPROPIONASE"/>
    <property type="match status" value="1"/>
</dbReference>
<feature type="binding site" evidence="7">
    <location>
        <position position="81"/>
    </location>
    <ligand>
        <name>Zn(2+)</name>
        <dbReference type="ChEBI" id="CHEBI:29105"/>
    </ligand>
</feature>
<feature type="binding site" evidence="7">
    <location>
        <position position="249"/>
    </location>
    <ligand>
        <name>Fe(3+)</name>
        <dbReference type="ChEBI" id="CHEBI:29034"/>
    </ligand>
</feature>
<dbReference type="RefSeq" id="WP_126308191.1">
    <property type="nucleotide sequence ID" value="NZ_AP018449.1"/>
</dbReference>
<keyword evidence="2 7" id="KW-0479">Metal-binding</keyword>
<gene>
    <name evidence="7 9" type="primary">hutI</name>
    <name evidence="9" type="ORF">MAMMFC1_01799</name>
</gene>
<dbReference type="OrthoDB" id="9775607at2"/>
<keyword evidence="10" id="KW-1185">Reference proteome</keyword>
<dbReference type="HAMAP" id="MF_00372">
    <property type="entry name" value="HutI"/>
    <property type="match status" value="1"/>
</dbReference>
<dbReference type="FunFam" id="3.20.20.140:FF:000007">
    <property type="entry name" value="Imidazolonepropionase"/>
    <property type="match status" value="1"/>
</dbReference>
<evidence type="ECO:0000256" key="2">
    <source>
        <dbReference type="ARBA" id="ARBA00022723"/>
    </source>
</evidence>
<dbReference type="InterPro" id="IPR011059">
    <property type="entry name" value="Metal-dep_hydrolase_composite"/>
</dbReference>
<feature type="binding site" evidence="7">
    <location>
        <position position="79"/>
    </location>
    <ligand>
        <name>Fe(3+)</name>
        <dbReference type="ChEBI" id="CHEBI:29034"/>
    </ligand>
</feature>
<evidence type="ECO:0000256" key="5">
    <source>
        <dbReference type="ARBA" id="ARBA00022833"/>
    </source>
</evidence>
<evidence type="ECO:0000313" key="10">
    <source>
        <dbReference type="Proteomes" id="UP000276437"/>
    </source>
</evidence>
<dbReference type="GO" id="GO:0005737">
    <property type="term" value="C:cytoplasm"/>
    <property type="evidence" value="ECO:0007669"/>
    <property type="project" value="UniProtKB-SubCell"/>
</dbReference>
<dbReference type="Proteomes" id="UP000276437">
    <property type="component" value="Chromosome"/>
</dbReference>
<feature type="binding site" evidence="7">
    <location>
        <position position="252"/>
    </location>
    <ligand>
        <name>4-imidazolone-5-propanoate</name>
        <dbReference type="ChEBI" id="CHEBI:77893"/>
    </ligand>
</feature>
<feature type="binding site" evidence="7">
    <location>
        <position position="327"/>
    </location>
    <ligand>
        <name>N-formimidoyl-L-glutamate</name>
        <dbReference type="ChEBI" id="CHEBI:58928"/>
    </ligand>
</feature>
<feature type="domain" description="Amidohydrolase-related" evidence="8">
    <location>
        <begin position="70"/>
        <end position="411"/>
    </location>
</feature>
<feature type="binding site" evidence="7">
    <location>
        <position position="88"/>
    </location>
    <ligand>
        <name>4-imidazolone-5-propanoate</name>
        <dbReference type="ChEBI" id="CHEBI:77893"/>
    </ligand>
</feature>